<name>A0ABU7LG87_9NOCA</name>
<reference evidence="2 3" key="1">
    <citation type="submission" date="2023-07" db="EMBL/GenBank/DDBJ databases">
        <authorList>
            <person name="Girao M."/>
            <person name="Carvalho M.F."/>
        </authorList>
    </citation>
    <scope>NUCLEOTIDE SEQUENCE [LARGE SCALE GENOMIC DNA]</scope>
    <source>
        <strain evidence="2 3">YIM65754</strain>
    </source>
</reference>
<accession>A0ABU7LG87</accession>
<dbReference type="InterPro" id="IPR029058">
    <property type="entry name" value="AB_hydrolase_fold"/>
</dbReference>
<dbReference type="SUPFAM" id="SSF53474">
    <property type="entry name" value="alpha/beta-Hydrolases"/>
    <property type="match status" value="1"/>
</dbReference>
<keyword evidence="2" id="KW-0378">Hydrolase</keyword>
<proteinExistence type="predicted"/>
<dbReference type="Gene3D" id="3.40.50.1820">
    <property type="entry name" value="alpha/beta hydrolase"/>
    <property type="match status" value="1"/>
</dbReference>
<dbReference type="InterPro" id="IPR051321">
    <property type="entry name" value="PHA/PHB_synthase"/>
</dbReference>
<comment type="caution">
    <text evidence="2">The sequence shown here is derived from an EMBL/GenBank/DDBJ whole genome shotgun (WGS) entry which is preliminary data.</text>
</comment>
<protein>
    <submittedName>
        <fullName evidence="2">Alpha/beta fold hydrolase</fullName>
    </submittedName>
</protein>
<gene>
    <name evidence="2" type="ORF">Q7514_20655</name>
</gene>
<dbReference type="Pfam" id="PF00561">
    <property type="entry name" value="Abhydrolase_1"/>
    <property type="match status" value="1"/>
</dbReference>
<evidence type="ECO:0000313" key="3">
    <source>
        <dbReference type="Proteomes" id="UP001336020"/>
    </source>
</evidence>
<sequence length="373" mass="39878">MTPVTHTQIAATPIRLGVAAIAGWSSYLLGLARRGLTPWTIASDIGRYYEVLTDTTPPSWAHAWPVPLRWPLANLRDCSAPDAADRETVPTLLLPPQAGTHSCIVDHSPGRSQIDALRAGGLTRLHCLEWTPASAATDSASIDEHLAVIADAVAHLGGQVNIMGDSQGGWLGTIYTALHPEAVHTLTVAGTPIDFHAEQPALAALAHAPTGAATSVVDLFYDTARASGLPSTDPIGEIERAMALLGALDDPDEVSRMEAERRWFTWRQEIPAAFREWIIRHLFIRNELVAGTLEAEGAVVDLSKITCPLHLIAGRSDMIATPTQVTTLADHVSTPPSEIVAMIADTGHIGLFIGRRALTDVWTPFARSLAAVS</sequence>
<dbReference type="EMBL" id="JAUTXY010000010">
    <property type="protein sequence ID" value="MEE2059937.1"/>
    <property type="molecule type" value="Genomic_DNA"/>
</dbReference>
<evidence type="ECO:0000259" key="1">
    <source>
        <dbReference type="Pfam" id="PF00561"/>
    </source>
</evidence>
<dbReference type="InterPro" id="IPR000073">
    <property type="entry name" value="AB_hydrolase_1"/>
</dbReference>
<dbReference type="RefSeq" id="WP_330135134.1">
    <property type="nucleotide sequence ID" value="NZ_JAUTXY010000010.1"/>
</dbReference>
<dbReference type="PANTHER" id="PTHR36837">
    <property type="entry name" value="POLY(3-HYDROXYALKANOATE) POLYMERASE SUBUNIT PHAC"/>
    <property type="match status" value="1"/>
</dbReference>
<dbReference type="PANTHER" id="PTHR36837:SF2">
    <property type="entry name" value="POLY(3-HYDROXYALKANOATE) POLYMERASE SUBUNIT PHAC"/>
    <property type="match status" value="1"/>
</dbReference>
<dbReference type="GO" id="GO:0016787">
    <property type="term" value="F:hydrolase activity"/>
    <property type="evidence" value="ECO:0007669"/>
    <property type="project" value="UniProtKB-KW"/>
</dbReference>
<dbReference type="Proteomes" id="UP001336020">
    <property type="component" value="Unassembled WGS sequence"/>
</dbReference>
<keyword evidence="3" id="KW-1185">Reference proteome</keyword>
<feature type="domain" description="AB hydrolase-1" evidence="1">
    <location>
        <begin position="138"/>
        <end position="351"/>
    </location>
</feature>
<evidence type="ECO:0000313" key="2">
    <source>
        <dbReference type="EMBL" id="MEE2059937.1"/>
    </source>
</evidence>
<organism evidence="2 3">
    <name type="scientific">Rhodococcus artemisiae</name>
    <dbReference type="NCBI Taxonomy" id="714159"/>
    <lineage>
        <taxon>Bacteria</taxon>
        <taxon>Bacillati</taxon>
        <taxon>Actinomycetota</taxon>
        <taxon>Actinomycetes</taxon>
        <taxon>Mycobacteriales</taxon>
        <taxon>Nocardiaceae</taxon>
        <taxon>Rhodococcus</taxon>
    </lineage>
</organism>